<dbReference type="AlphaFoldDB" id="L9XRY5"/>
<protein>
    <recommendedName>
        <fullName evidence="4">PGF-CTERM sorting domain-containing protein</fullName>
    </recommendedName>
</protein>
<dbReference type="InterPro" id="IPR047792">
    <property type="entry name" value="Hvo_1808-like"/>
</dbReference>
<dbReference type="NCBIfam" id="NF038145">
    <property type="entry name" value="Hvo_1808_fam"/>
    <property type="match status" value="1"/>
</dbReference>
<feature type="region of interest" description="Disordered" evidence="1">
    <location>
        <begin position="487"/>
        <end position="517"/>
    </location>
</feature>
<sequence length="541" mass="58049">MNSRRTRTVVALLAVSSILLLAAAGGAVPGLLSAGPFGGDATADRPDDPTTEETVGYVEGYWHDDELAVDDREGAVVEDDELEAVVYRSMARVEEIRGLTFDEEVSVDVVTRAEFEENNSEVFGAADGDERIRLNVEGEALFAVDNETDATDERDALYGGAVGGYYEPGTDRVVVVSDDVDEPSVDEPVLGHELGHALQDQRFDIGSYNRSTVDRDNAKNGLVEGDATRIETEYETRCEAGWSCLDAAASGDGSANLNWVLYATIFQPYSDGPDYVEHLLGTDDPSGDDWGAVDAAYDDPPASSSEVIRPGTEREPAGVDVEDRSNESWSQLEVDGEPATETYGEAGLVAMFAGDALDSLEPSVIDRESFLTERTGEYDYDHSYTDGWAGDELVTYVPDGASADDPTAAADRSGYVWETEWTSSEEAEQFLAGYREQLELEGADPVADRRDTYVIDEEFPGAYYLEHDGETVTIVHAPTVAELSAVDEGAAPSGEDEIDPEDVDSNDGTTGDDDETIPGFGVPAALVAVAAVVAVAIRARD</sequence>
<dbReference type="RefSeq" id="WP_008421602.1">
    <property type="nucleotide sequence ID" value="NZ_AOIA01000034.1"/>
</dbReference>
<evidence type="ECO:0000256" key="1">
    <source>
        <dbReference type="SAM" id="MobiDB-lite"/>
    </source>
</evidence>
<evidence type="ECO:0000313" key="3">
    <source>
        <dbReference type="Proteomes" id="UP000011531"/>
    </source>
</evidence>
<dbReference type="EMBL" id="AOIA01000034">
    <property type="protein sequence ID" value="ELY64181.1"/>
    <property type="molecule type" value="Genomic_DNA"/>
</dbReference>
<gene>
    <name evidence="2" type="ORF">C492_06657</name>
</gene>
<evidence type="ECO:0008006" key="4">
    <source>
        <dbReference type="Google" id="ProtNLM"/>
    </source>
</evidence>
<comment type="caution">
    <text evidence="2">The sequence shown here is derived from an EMBL/GenBank/DDBJ whole genome shotgun (WGS) entry which is preliminary data.</text>
</comment>
<organism evidence="2 3">
    <name type="scientific">Natronococcus jeotgali DSM 18795</name>
    <dbReference type="NCBI Taxonomy" id="1227498"/>
    <lineage>
        <taxon>Archaea</taxon>
        <taxon>Methanobacteriati</taxon>
        <taxon>Methanobacteriota</taxon>
        <taxon>Stenosarchaea group</taxon>
        <taxon>Halobacteria</taxon>
        <taxon>Halobacteriales</taxon>
        <taxon>Natrialbaceae</taxon>
        <taxon>Natronococcus</taxon>
    </lineage>
</organism>
<keyword evidence="3" id="KW-1185">Reference proteome</keyword>
<feature type="region of interest" description="Disordered" evidence="1">
    <location>
        <begin position="299"/>
        <end position="329"/>
    </location>
</feature>
<reference evidence="2 3" key="1">
    <citation type="journal article" date="2014" name="PLoS Genet.">
        <title>Phylogenetically driven sequencing of extremely halophilic archaea reveals strategies for static and dynamic osmo-response.</title>
        <authorList>
            <person name="Becker E.A."/>
            <person name="Seitzer P.M."/>
            <person name="Tritt A."/>
            <person name="Larsen D."/>
            <person name="Krusor M."/>
            <person name="Yao A.I."/>
            <person name="Wu D."/>
            <person name="Madern D."/>
            <person name="Eisen J.A."/>
            <person name="Darling A.E."/>
            <person name="Facciotti M.T."/>
        </authorList>
    </citation>
    <scope>NUCLEOTIDE SEQUENCE [LARGE SCALE GENOMIC DNA]</scope>
    <source>
        <strain evidence="2 3">DSM 18795</strain>
    </source>
</reference>
<name>L9XRY5_9EURY</name>
<dbReference type="PATRIC" id="fig|1227498.3.peg.1376"/>
<dbReference type="STRING" id="1227498.C492_06657"/>
<feature type="compositionally biased region" description="Basic and acidic residues" evidence="1">
    <location>
        <begin position="311"/>
        <end position="326"/>
    </location>
</feature>
<feature type="compositionally biased region" description="Acidic residues" evidence="1">
    <location>
        <begin position="494"/>
        <end position="516"/>
    </location>
</feature>
<proteinExistence type="predicted"/>
<evidence type="ECO:0000313" key="2">
    <source>
        <dbReference type="EMBL" id="ELY64181.1"/>
    </source>
</evidence>
<dbReference type="Proteomes" id="UP000011531">
    <property type="component" value="Unassembled WGS sequence"/>
</dbReference>
<accession>L9XRY5</accession>
<dbReference type="OrthoDB" id="85977at2157"/>